<gene>
    <name evidence="1" type="ORF">F2Q70_00019649</name>
</gene>
<name>A0A8S9GRB5_BRACR</name>
<comment type="caution">
    <text evidence="1">The sequence shown here is derived from an EMBL/GenBank/DDBJ whole genome shotgun (WGS) entry which is preliminary data.</text>
</comment>
<protein>
    <submittedName>
        <fullName evidence="1">Uncharacterized protein</fullName>
    </submittedName>
</protein>
<organism evidence="1">
    <name type="scientific">Brassica cretica</name>
    <name type="common">Mustard</name>
    <dbReference type="NCBI Taxonomy" id="69181"/>
    <lineage>
        <taxon>Eukaryota</taxon>
        <taxon>Viridiplantae</taxon>
        <taxon>Streptophyta</taxon>
        <taxon>Embryophyta</taxon>
        <taxon>Tracheophyta</taxon>
        <taxon>Spermatophyta</taxon>
        <taxon>Magnoliopsida</taxon>
        <taxon>eudicotyledons</taxon>
        <taxon>Gunneridae</taxon>
        <taxon>Pentapetalae</taxon>
        <taxon>rosids</taxon>
        <taxon>malvids</taxon>
        <taxon>Brassicales</taxon>
        <taxon>Brassicaceae</taxon>
        <taxon>Brassiceae</taxon>
        <taxon>Brassica</taxon>
    </lineage>
</organism>
<dbReference type="AlphaFoldDB" id="A0A8S9GRB5"/>
<evidence type="ECO:0000313" key="1">
    <source>
        <dbReference type="EMBL" id="KAF2548835.1"/>
    </source>
</evidence>
<reference evidence="1" key="1">
    <citation type="submission" date="2019-12" db="EMBL/GenBank/DDBJ databases">
        <title>Genome sequencing and annotation of Brassica cretica.</title>
        <authorList>
            <person name="Studholme D.J."/>
            <person name="Sarris P.F."/>
        </authorList>
    </citation>
    <scope>NUCLEOTIDE SEQUENCE</scope>
    <source>
        <strain evidence="1">PFS-102/07</strain>
        <tissue evidence="1">Leaf</tissue>
    </source>
</reference>
<proteinExistence type="predicted"/>
<accession>A0A8S9GRB5</accession>
<sequence>MVMVMVNTGDRRLERHAVTAERSGCDLCYDNQARLIKVENAFPLMQNAGQNRIF</sequence>
<dbReference type="EMBL" id="QGKY02001925">
    <property type="protein sequence ID" value="KAF2548835.1"/>
    <property type="molecule type" value="Genomic_DNA"/>
</dbReference>